<dbReference type="Pfam" id="PF00593">
    <property type="entry name" value="TonB_dep_Rec_b-barrel"/>
    <property type="match status" value="1"/>
</dbReference>
<dbReference type="Gene3D" id="3.55.50.30">
    <property type="match status" value="1"/>
</dbReference>
<feature type="domain" description="TonB-dependent receptor-like beta-barrel" evidence="11">
    <location>
        <begin position="537"/>
        <end position="911"/>
    </location>
</feature>
<dbReference type="OrthoDB" id="604358at2"/>
<evidence type="ECO:0000256" key="8">
    <source>
        <dbReference type="PROSITE-ProRule" id="PRU01360"/>
    </source>
</evidence>
<comment type="similarity">
    <text evidence="8 9">Belongs to the TonB-dependent receptor family.</text>
</comment>
<dbReference type="InterPro" id="IPR039426">
    <property type="entry name" value="TonB-dep_rcpt-like"/>
</dbReference>
<dbReference type="SUPFAM" id="SSF56935">
    <property type="entry name" value="Porins"/>
    <property type="match status" value="1"/>
</dbReference>
<feature type="signal peptide" evidence="10">
    <location>
        <begin position="1"/>
        <end position="25"/>
    </location>
</feature>
<gene>
    <name evidence="13" type="ORF">GQF63_14505</name>
</gene>
<feature type="domain" description="TonB-dependent receptor plug" evidence="12">
    <location>
        <begin position="209"/>
        <end position="314"/>
    </location>
</feature>
<evidence type="ECO:0000256" key="6">
    <source>
        <dbReference type="ARBA" id="ARBA00023136"/>
    </source>
</evidence>
<accession>A0A6N8L0H8</accession>
<dbReference type="Pfam" id="PF13715">
    <property type="entry name" value="CarbopepD_reg_2"/>
    <property type="match status" value="1"/>
</dbReference>
<evidence type="ECO:0000259" key="11">
    <source>
        <dbReference type="Pfam" id="PF00593"/>
    </source>
</evidence>
<dbReference type="Proteomes" id="UP000435036">
    <property type="component" value="Unassembled WGS sequence"/>
</dbReference>
<evidence type="ECO:0000256" key="2">
    <source>
        <dbReference type="ARBA" id="ARBA00022448"/>
    </source>
</evidence>
<dbReference type="NCBIfam" id="TIGR04057">
    <property type="entry name" value="SusC_RagA_signa"/>
    <property type="match status" value="1"/>
</dbReference>
<evidence type="ECO:0000256" key="9">
    <source>
        <dbReference type="RuleBase" id="RU003357"/>
    </source>
</evidence>
<dbReference type="EMBL" id="WSQA01000011">
    <property type="protein sequence ID" value="MVZ63243.1"/>
    <property type="molecule type" value="Genomic_DNA"/>
</dbReference>
<dbReference type="Pfam" id="PF07715">
    <property type="entry name" value="Plug"/>
    <property type="match status" value="1"/>
</dbReference>
<comment type="subcellular location">
    <subcellularLocation>
        <location evidence="1 8">Cell outer membrane</location>
        <topology evidence="1 8">Multi-pass membrane protein</topology>
    </subcellularLocation>
</comment>
<dbReference type="InterPro" id="IPR023996">
    <property type="entry name" value="TonB-dep_OMP_SusC/RagA"/>
</dbReference>
<evidence type="ECO:0000256" key="7">
    <source>
        <dbReference type="ARBA" id="ARBA00023237"/>
    </source>
</evidence>
<evidence type="ECO:0000256" key="4">
    <source>
        <dbReference type="ARBA" id="ARBA00022692"/>
    </source>
</evidence>
<dbReference type="NCBIfam" id="TIGR04056">
    <property type="entry name" value="OMP_RagA_SusC"/>
    <property type="match status" value="1"/>
</dbReference>
<dbReference type="InterPro" id="IPR012910">
    <property type="entry name" value="Plug_dom"/>
</dbReference>
<keyword evidence="14" id="KW-1185">Reference proteome</keyword>
<organism evidence="13 14">
    <name type="scientific">Sphingobacterium humi</name>
    <dbReference type="NCBI Taxonomy" id="1796905"/>
    <lineage>
        <taxon>Bacteria</taxon>
        <taxon>Pseudomonadati</taxon>
        <taxon>Bacteroidota</taxon>
        <taxon>Sphingobacteriia</taxon>
        <taxon>Sphingobacteriales</taxon>
        <taxon>Sphingobacteriaceae</taxon>
        <taxon>Sphingobacterium</taxon>
    </lineage>
</organism>
<keyword evidence="10" id="KW-0732">Signal</keyword>
<dbReference type="PROSITE" id="PS52016">
    <property type="entry name" value="TONB_DEPENDENT_REC_3"/>
    <property type="match status" value="1"/>
</dbReference>
<dbReference type="AlphaFoldDB" id="A0A6N8L0H8"/>
<dbReference type="SUPFAM" id="SSF49464">
    <property type="entry name" value="Carboxypeptidase regulatory domain-like"/>
    <property type="match status" value="1"/>
</dbReference>
<dbReference type="RefSeq" id="WP_160369964.1">
    <property type="nucleotide sequence ID" value="NZ_WSQA01000011.1"/>
</dbReference>
<evidence type="ECO:0000259" key="12">
    <source>
        <dbReference type="Pfam" id="PF07715"/>
    </source>
</evidence>
<sequence>MINRILMIMKLAILMSIALTFQSFASIKAQKITLAAKNTSLSQVMKEIQKQQGISFFFRGKEIASTKVTVNIYQEELATAMDKILNGTDFAWYKEEGTIVINNKIMHIPFVPEVQQDWEVRGRVTDDSGNPIAGVNISLQGSAHSSRSDEQGNFQIRVSSSNAVLILTNVGYERVQIIVGSQRSVQVKMKTLISDLDEVVVVGYGTQRKSSVTGAISQVSGEVFENRSIVNVSQGLQGAIPNLNITFSDGKPTRAPSYNIRGTTSIGQGGSALILIDGVEGDPTLLNPNDIESVSVLKDASSAAIYGARGAFGVVLITTKTPKKGTSQIAYSSNYSINRSTTTNDYVSDGYLWASMFNEAFSAWNDYNAVPQNVNKSMKFSLDYLKELERRSLDPSLPKVEVDPATGEYTYYDNTDWYKELYKDNNFSHDQNLSLSGSSEKASYQVSGRFISRPGIFRYNSDEFDSYNLRAKGTIQLNAWLSMTNNTSFSTSSYFNPIGSNEANIWRAVQYDAPPMAPMFNPDGTLTLAGAYSVGSLWQGRNGMTNKKNFLGNMTSMEARFFENKLKIKGDFSYNQTDLTSKRIRVPTPYSNIAGTKEYIGLSTNDLQESTDKTKYITSNIYGEYENTIDDHQFKVLLGGNYELSTSDGLTVLRNGLIFDGVDNINLAFGQAITTGGRYQQWNVVGGFYRFNYSYKNRYLLELNGRYDGSSKFPDDERFAFFPSVSAGWSVSDESFWNVSKEAVGMLKFRFSYGSLGNGSINPYVFNETYNIAQLGRILNGVRPQYTNHAAVLPDGLTWEKSTTANLGLDASFLSGRLSLSADAYIRKTTDMFTIGVTLPAVFGAASPRGNYADLETKGWEVSLGWVDQFQMAAKNFKYSINLGLSDYTAEILKYNNPFKRLNDYYEGQRIGQIWGFETGGFFQSQEEINGWAKQNLYKSSVSGTSLPGDIKFIDRNNDGVINMGDNTVDSPGDRFIIGNSEPRYRFGLNLNAEWNNIIISTFFQGIGKQDWYPDRNAAPFWGQYVAQYANIPNFQLGNIWTEENPDAYFPRYRAYLALGADRTLGQEQTRYLQNAAYIRLKNIQLGYRLPLALISKISLKEAQIYLSGENIWTYSPFYKLTKGQIDVENIRNADPELGSGGGGGHAYPIMKSYSLGLRVSF</sequence>
<name>A0A6N8L0H8_9SPHI</name>
<dbReference type="Gene3D" id="2.170.130.10">
    <property type="entry name" value="TonB-dependent receptor, plug domain"/>
    <property type="match status" value="1"/>
</dbReference>
<keyword evidence="3 8" id="KW-1134">Transmembrane beta strand</keyword>
<dbReference type="InterPro" id="IPR037066">
    <property type="entry name" value="Plug_dom_sf"/>
</dbReference>
<dbReference type="Gene3D" id="2.60.40.1120">
    <property type="entry name" value="Carboxypeptidase-like, regulatory domain"/>
    <property type="match status" value="1"/>
</dbReference>
<keyword evidence="7 8" id="KW-0998">Cell outer membrane</keyword>
<evidence type="ECO:0000256" key="10">
    <source>
        <dbReference type="SAM" id="SignalP"/>
    </source>
</evidence>
<dbReference type="GO" id="GO:0009279">
    <property type="term" value="C:cell outer membrane"/>
    <property type="evidence" value="ECO:0007669"/>
    <property type="project" value="UniProtKB-SubCell"/>
</dbReference>
<dbReference type="InterPro" id="IPR000531">
    <property type="entry name" value="Beta-barrel_TonB"/>
</dbReference>
<evidence type="ECO:0000313" key="13">
    <source>
        <dbReference type="EMBL" id="MVZ63243.1"/>
    </source>
</evidence>
<dbReference type="InterPro" id="IPR008969">
    <property type="entry name" value="CarboxyPept-like_regulatory"/>
</dbReference>
<evidence type="ECO:0000256" key="3">
    <source>
        <dbReference type="ARBA" id="ARBA00022452"/>
    </source>
</evidence>
<keyword evidence="4 8" id="KW-0812">Transmembrane</keyword>
<dbReference type="Gene3D" id="2.40.170.20">
    <property type="entry name" value="TonB-dependent receptor, beta-barrel domain"/>
    <property type="match status" value="1"/>
</dbReference>
<proteinExistence type="inferred from homology"/>
<comment type="caution">
    <text evidence="13">The sequence shown here is derived from an EMBL/GenBank/DDBJ whole genome shotgun (WGS) entry which is preliminary data.</text>
</comment>
<keyword evidence="5 9" id="KW-0798">TonB box</keyword>
<evidence type="ECO:0000313" key="14">
    <source>
        <dbReference type="Proteomes" id="UP000435036"/>
    </source>
</evidence>
<evidence type="ECO:0000256" key="1">
    <source>
        <dbReference type="ARBA" id="ARBA00004571"/>
    </source>
</evidence>
<feature type="chain" id="PRO_5026812742" evidence="10">
    <location>
        <begin position="26"/>
        <end position="1162"/>
    </location>
</feature>
<keyword evidence="2 8" id="KW-0813">Transport</keyword>
<dbReference type="InterPro" id="IPR036942">
    <property type="entry name" value="Beta-barrel_TonB_sf"/>
</dbReference>
<evidence type="ECO:0000256" key="5">
    <source>
        <dbReference type="ARBA" id="ARBA00023077"/>
    </source>
</evidence>
<keyword evidence="6 8" id="KW-0472">Membrane</keyword>
<dbReference type="InterPro" id="IPR023997">
    <property type="entry name" value="TonB-dep_OMP_SusC/RagA_CS"/>
</dbReference>
<protein>
    <submittedName>
        <fullName evidence="13">SusC/RagA family TonB-linked outer membrane protein</fullName>
    </submittedName>
</protein>
<reference evidence="13 14" key="1">
    <citation type="submission" date="2019-12" db="EMBL/GenBank/DDBJ databases">
        <authorList>
            <person name="Dong K."/>
        </authorList>
    </citation>
    <scope>NUCLEOTIDE SEQUENCE [LARGE SCALE GENOMIC DNA]</scope>
    <source>
        <strain evidence="13 14">JCM 31225</strain>
    </source>
</reference>